<sequence>MPPSLTPPLTPPLGLSSAAAQSVRQRGFASQAGEQSLQRDADNAWPGGWWILPALPLGAAFWIGLLVLLF</sequence>
<protein>
    <submittedName>
        <fullName evidence="2">Uncharacterized protein</fullName>
    </submittedName>
</protein>
<keyword evidence="1" id="KW-0472">Membrane</keyword>
<keyword evidence="3" id="KW-1185">Reference proteome</keyword>
<gene>
    <name evidence="2" type="ORF">SAMN05877831_102336</name>
</gene>
<accession>A0A285S178</accession>
<evidence type="ECO:0000313" key="2">
    <source>
        <dbReference type="EMBL" id="SOC00381.1"/>
    </source>
</evidence>
<name>A0A285S178_9RHOB</name>
<dbReference type="Proteomes" id="UP000219111">
    <property type="component" value="Unassembled WGS sequence"/>
</dbReference>
<reference evidence="3" key="1">
    <citation type="submission" date="2017-08" db="EMBL/GenBank/DDBJ databases">
        <authorList>
            <person name="Varghese N."/>
            <person name="Submissions S."/>
        </authorList>
    </citation>
    <scope>NUCLEOTIDE SEQUENCE [LARGE SCALE GENOMIC DNA]</scope>
    <source>
        <strain evidence="3">JA276</strain>
    </source>
</reference>
<evidence type="ECO:0000313" key="3">
    <source>
        <dbReference type="Proteomes" id="UP000219111"/>
    </source>
</evidence>
<keyword evidence="1" id="KW-1133">Transmembrane helix</keyword>
<organism evidence="2 3">
    <name type="scientific">Rhodobacter maris</name>
    <dbReference type="NCBI Taxonomy" id="446682"/>
    <lineage>
        <taxon>Bacteria</taxon>
        <taxon>Pseudomonadati</taxon>
        <taxon>Pseudomonadota</taxon>
        <taxon>Alphaproteobacteria</taxon>
        <taxon>Rhodobacterales</taxon>
        <taxon>Rhodobacter group</taxon>
        <taxon>Rhodobacter</taxon>
    </lineage>
</organism>
<proteinExistence type="predicted"/>
<dbReference type="EMBL" id="OBMT01000002">
    <property type="protein sequence ID" value="SOC00381.1"/>
    <property type="molecule type" value="Genomic_DNA"/>
</dbReference>
<keyword evidence="1" id="KW-0812">Transmembrane</keyword>
<evidence type="ECO:0000256" key="1">
    <source>
        <dbReference type="SAM" id="Phobius"/>
    </source>
</evidence>
<dbReference type="AlphaFoldDB" id="A0A285S178"/>
<feature type="transmembrane region" description="Helical" evidence="1">
    <location>
        <begin position="49"/>
        <end position="69"/>
    </location>
</feature>